<dbReference type="InterPro" id="IPR025504">
    <property type="entry name" value="GLUCM_C"/>
</dbReference>
<dbReference type="EMBL" id="QQOH01000002">
    <property type="protein sequence ID" value="RDE22558.1"/>
    <property type="molecule type" value="Genomic_DNA"/>
</dbReference>
<evidence type="ECO:0000259" key="1">
    <source>
        <dbReference type="Pfam" id="PF14336"/>
    </source>
</evidence>
<dbReference type="Gene3D" id="3.90.1640.20">
    <property type="entry name" value="TON_0340"/>
    <property type="match status" value="1"/>
</dbReference>
<organism evidence="2 3">
    <name type="scientific">Motiliproteus coralliicola</name>
    <dbReference type="NCBI Taxonomy" id="2283196"/>
    <lineage>
        <taxon>Bacteria</taxon>
        <taxon>Pseudomonadati</taxon>
        <taxon>Pseudomonadota</taxon>
        <taxon>Gammaproteobacteria</taxon>
        <taxon>Oceanospirillales</taxon>
        <taxon>Oceanospirillaceae</taxon>
        <taxon>Motiliproteus</taxon>
    </lineage>
</organism>
<feature type="domain" description="D-glutamate cyclase-like C-terminal" evidence="1">
    <location>
        <begin position="20"/>
        <end position="279"/>
    </location>
</feature>
<evidence type="ECO:0000313" key="3">
    <source>
        <dbReference type="Proteomes" id="UP000253769"/>
    </source>
</evidence>
<accession>A0A369WKH4</accession>
<name>A0A369WKH4_9GAMM</name>
<reference evidence="2 3" key="1">
    <citation type="submission" date="2018-07" db="EMBL/GenBank/DDBJ databases">
        <title>Motiliproteus coralliicola sp. nov., a bacterium isolated from Coral.</title>
        <authorList>
            <person name="Wang G."/>
        </authorList>
    </citation>
    <scope>NUCLEOTIDE SEQUENCE [LARGE SCALE GENOMIC DNA]</scope>
    <source>
        <strain evidence="2 3">C34</strain>
    </source>
</reference>
<keyword evidence="3" id="KW-1185">Reference proteome</keyword>
<dbReference type="Proteomes" id="UP000253769">
    <property type="component" value="Unassembled WGS sequence"/>
</dbReference>
<sequence length="285" mass="30785">MNSASLNDAQLQLSQQIENALVDRNLRGMKKIQPALDPGYYLRAAQMLRDIKGTVLIGTGFPVVDTFETDGPVGAIALYDALEYLGAEPVIVCGPPMSAALSADYRVHEIKVGPQGKCEIEAQQALDQLKPSLVLSIERPGQAEDGHYYNMRGEDISPRAACFDTFVKQCDCPTIAIGDGGNEIGMGNVKEALRDLDITAAATECDELLIADVSNWGAYGLIALLGLWRNEDLLARIEPLKILDYLSRLGSVDGVTRLNELTEDGLSPDEGEAVLLQLRKLVGIA</sequence>
<proteinExistence type="predicted"/>
<protein>
    <submittedName>
        <fullName evidence="2">DUF4392 domain-containing protein</fullName>
    </submittedName>
</protein>
<dbReference type="RefSeq" id="WP_114695190.1">
    <property type="nucleotide sequence ID" value="NZ_QQOH01000002.1"/>
</dbReference>
<dbReference type="PANTHER" id="PTHR32022:SF10">
    <property type="entry name" value="D-GLUTAMATE CYCLASE, MITOCHONDRIAL"/>
    <property type="match status" value="1"/>
</dbReference>
<dbReference type="Pfam" id="PF14336">
    <property type="entry name" value="GLUCM-like_C"/>
    <property type="match status" value="1"/>
</dbReference>
<gene>
    <name evidence="2" type="ORF">DV711_08175</name>
</gene>
<dbReference type="PANTHER" id="PTHR32022">
    <property type="entry name" value="D-GLUTAMATE CYCLASE, MITOCHONDRIAL"/>
    <property type="match status" value="1"/>
</dbReference>
<dbReference type="OrthoDB" id="1668885at2"/>
<comment type="caution">
    <text evidence="2">The sequence shown here is derived from an EMBL/GenBank/DDBJ whole genome shotgun (WGS) entry which is preliminary data.</text>
</comment>
<evidence type="ECO:0000313" key="2">
    <source>
        <dbReference type="EMBL" id="RDE22558.1"/>
    </source>
</evidence>
<dbReference type="AlphaFoldDB" id="A0A369WKH4"/>